<gene>
    <name evidence="2" type="ORF">PGLA1383_LOCUS17678</name>
</gene>
<feature type="non-terminal residue" evidence="2">
    <location>
        <position position="289"/>
    </location>
</feature>
<accession>A0A813EB45</accession>
<feature type="region of interest" description="Disordered" evidence="1">
    <location>
        <begin position="245"/>
        <end position="289"/>
    </location>
</feature>
<evidence type="ECO:0000313" key="3">
    <source>
        <dbReference type="Proteomes" id="UP000654075"/>
    </source>
</evidence>
<keyword evidence="3" id="KW-1185">Reference proteome</keyword>
<dbReference type="SUPFAM" id="SSF53254">
    <property type="entry name" value="Phosphoglycerate mutase-like"/>
    <property type="match status" value="1"/>
</dbReference>
<dbReference type="PANTHER" id="PTHR16469">
    <property type="entry name" value="UBIQUITIN-ASSOCIATED AND SH3 DOMAIN-CONTAINING BA-RELATED"/>
    <property type="match status" value="1"/>
</dbReference>
<dbReference type="PANTHER" id="PTHR16469:SF27">
    <property type="entry name" value="UBIQUITIN-ASSOCIATED AND SH3 DOMAIN-CONTAINING BA-RELATED"/>
    <property type="match status" value="1"/>
</dbReference>
<comment type="caution">
    <text evidence="2">The sequence shown here is derived from an EMBL/GenBank/DDBJ whole genome shotgun (WGS) entry which is preliminary data.</text>
</comment>
<dbReference type="Gene3D" id="3.40.50.1240">
    <property type="entry name" value="Phosphoglycerate mutase-like"/>
    <property type="match status" value="1"/>
</dbReference>
<evidence type="ECO:0000256" key="1">
    <source>
        <dbReference type="SAM" id="MobiDB-lite"/>
    </source>
</evidence>
<organism evidence="2 3">
    <name type="scientific">Polarella glacialis</name>
    <name type="common">Dinoflagellate</name>
    <dbReference type="NCBI Taxonomy" id="89957"/>
    <lineage>
        <taxon>Eukaryota</taxon>
        <taxon>Sar</taxon>
        <taxon>Alveolata</taxon>
        <taxon>Dinophyceae</taxon>
        <taxon>Suessiales</taxon>
        <taxon>Suessiaceae</taxon>
        <taxon>Polarella</taxon>
    </lineage>
</organism>
<dbReference type="EMBL" id="CAJNNV010010997">
    <property type="protein sequence ID" value="CAE8599324.1"/>
    <property type="molecule type" value="Genomic_DNA"/>
</dbReference>
<dbReference type="AlphaFoldDB" id="A0A813EB45"/>
<reference evidence="2" key="1">
    <citation type="submission" date="2021-02" db="EMBL/GenBank/DDBJ databases">
        <authorList>
            <person name="Dougan E. K."/>
            <person name="Rhodes N."/>
            <person name="Thang M."/>
            <person name="Chan C."/>
        </authorList>
    </citation>
    <scope>NUCLEOTIDE SEQUENCE</scope>
</reference>
<dbReference type="Pfam" id="PF00300">
    <property type="entry name" value="His_Phos_1"/>
    <property type="match status" value="1"/>
</dbReference>
<name>A0A813EB45_POLGL</name>
<dbReference type="Proteomes" id="UP000654075">
    <property type="component" value="Unassembled WGS sequence"/>
</dbReference>
<dbReference type="OrthoDB" id="433124at2759"/>
<protein>
    <submittedName>
        <fullName evidence="2">Uncharacterized protein</fullName>
    </submittedName>
</protein>
<dbReference type="InterPro" id="IPR051710">
    <property type="entry name" value="Phosphatase_SH3-domain"/>
</dbReference>
<feature type="compositionally biased region" description="Low complexity" evidence="1">
    <location>
        <begin position="245"/>
        <end position="275"/>
    </location>
</feature>
<dbReference type="CDD" id="cd07040">
    <property type="entry name" value="HP"/>
    <property type="match status" value="1"/>
</dbReference>
<sequence length="289" mass="32135">MGAEASVQVEEKASLHRSISRKKSLISRWQTRQLVSQLFGVIRHSERADGIYAFHEGDRWTSSDDFRRWPLDPPLSDAGHEEAEELGRKIQDFATHKGGKFHVVVCSPYLRCVQTAMNICKQLGPEVRLLIDLSLGEVFGPEVLGRTQPVGHYRSVEHAARLCRSQGVNCVFRAIGRQPVWPETLKDARRRYVLRFLSFLQRGAVTRRNFLLVTHADCVGAVLGVLPDKTNFHVEKVDYGATILGSRPTKGSSSSPTKSRGGSCSSLGSEGSMGSYTSMLPVPVEERDE</sequence>
<dbReference type="InterPro" id="IPR029033">
    <property type="entry name" value="His_PPase_superfam"/>
</dbReference>
<proteinExistence type="predicted"/>
<dbReference type="SMART" id="SM00855">
    <property type="entry name" value="PGAM"/>
    <property type="match status" value="1"/>
</dbReference>
<evidence type="ECO:0000313" key="2">
    <source>
        <dbReference type="EMBL" id="CAE8599324.1"/>
    </source>
</evidence>
<dbReference type="InterPro" id="IPR013078">
    <property type="entry name" value="His_Pase_superF_clade-1"/>
</dbReference>